<keyword evidence="7 9" id="KW-1133">Transmembrane helix</keyword>
<evidence type="ECO:0000313" key="14">
    <source>
        <dbReference type="Proteomes" id="UP001469089"/>
    </source>
</evidence>
<reference evidence="13 14" key="1">
    <citation type="journal article" date="2024" name="Chem. Sci.">
        <title>Discovery of a lagriamide polyketide by integrated genome mining, isotopic labeling, and untargeted metabolomics.</title>
        <authorList>
            <person name="Fergusson C.H."/>
            <person name="Saulog J."/>
            <person name="Paulo B.S."/>
            <person name="Wilson D.M."/>
            <person name="Liu D.Y."/>
            <person name="Morehouse N.J."/>
            <person name="Waterworth S."/>
            <person name="Barkei J."/>
            <person name="Gray C.A."/>
            <person name="Kwan J.C."/>
            <person name="Eustaquio A.S."/>
            <person name="Linington R.G."/>
        </authorList>
    </citation>
    <scope>NUCLEOTIDE SEQUENCE [LARGE SCALE GENOMIC DNA]</scope>
    <source>
        <strain evidence="13 14">RL17-338-BIF-B</strain>
    </source>
</reference>
<dbReference type="Gene3D" id="3.90.70.10">
    <property type="entry name" value="Cysteine proteinases"/>
    <property type="match status" value="1"/>
</dbReference>
<evidence type="ECO:0000256" key="7">
    <source>
        <dbReference type="ARBA" id="ARBA00022989"/>
    </source>
</evidence>
<dbReference type="PROSITE" id="PS00211">
    <property type="entry name" value="ABC_TRANSPORTER_1"/>
    <property type="match status" value="1"/>
</dbReference>
<comment type="caution">
    <text evidence="13">The sequence shown here is derived from an EMBL/GenBank/DDBJ whole genome shotgun (WGS) entry which is preliminary data.</text>
</comment>
<dbReference type="SUPFAM" id="SSF90123">
    <property type="entry name" value="ABC transporter transmembrane region"/>
    <property type="match status" value="1"/>
</dbReference>
<sequence>MIDRLQFGFRRRIYPQLQTEATECGLACLGMIAAFYGYEIDLPALRQRFSVSLKGLTMADLVRIGSALQLAGRAVSLELDELQSLRLPCILHWDFQHFVVLERVARDHVVLVDPATGTRKVTWGEMSLHFSGVALELTPTPAFQAKREQQRIGLRDLLGRTTGVGRGLLKVFLLSLALEGFSIVAPFYEQWVVDQAIATGDRNLLTTLALGFGLVTIISIITEALRGWAVTVFSTLVNVQWTANVFRHLTRLPIDYFAKRHIGDIVSRFESIDVIQQSLTLGFVEAILDGVMSTGTFAIMLVYDRWLCLISVCAVLAYAVLRFCLYGALRMSNQQQIVFAARGRSMLMETVRGIQSVRLFGKADERLSRWLNLVVAGKNTGLRTQRLMLVFRTAHQLIFGLEFILVIFLGARTVMGNAMSVGMLFAFLSYRSQFTARLSALIDKFYDIQILKLHATRLADIVLTEREHEGELIRRPDADIEPSIEVRGLSYAYGKAERRVIDDFGVTIACGESVAVVGPSGCGKTTLLMLLAGLLKPDTGEILVGGIPIRQLGLSNYQSMLGVVMQDDRLFAGSIADNISFFDPAPDDVWIRKCAEFASIRDEILAMPMGFHTHIGDMGSALSAGQRQRVMLARALYRRPRILLLDEATSNLDLDNERSVNLAIQALNITRIVIAHRPETIASADRVIDLARAKVEA</sequence>
<dbReference type="InterPro" id="IPR003439">
    <property type="entry name" value="ABC_transporter-like_ATP-bd"/>
</dbReference>
<evidence type="ECO:0000256" key="5">
    <source>
        <dbReference type="ARBA" id="ARBA00022741"/>
    </source>
</evidence>
<dbReference type="Pfam" id="PF00005">
    <property type="entry name" value="ABC_tran"/>
    <property type="match status" value="1"/>
</dbReference>
<keyword evidence="3" id="KW-0997">Cell inner membrane</keyword>
<evidence type="ECO:0000256" key="8">
    <source>
        <dbReference type="ARBA" id="ARBA00023136"/>
    </source>
</evidence>
<proteinExistence type="predicted"/>
<dbReference type="Pfam" id="PF00664">
    <property type="entry name" value="ABC_membrane"/>
    <property type="match status" value="1"/>
</dbReference>
<keyword evidence="4 9" id="KW-0812">Transmembrane</keyword>
<feature type="transmembrane region" description="Helical" evidence="9">
    <location>
        <begin position="167"/>
        <end position="188"/>
    </location>
</feature>
<evidence type="ECO:0000256" key="3">
    <source>
        <dbReference type="ARBA" id="ARBA00022519"/>
    </source>
</evidence>
<keyword evidence="14" id="KW-1185">Reference proteome</keyword>
<feature type="transmembrane region" description="Helical" evidence="9">
    <location>
        <begin position="309"/>
        <end position="329"/>
    </location>
</feature>
<evidence type="ECO:0000256" key="6">
    <source>
        <dbReference type="ARBA" id="ARBA00022840"/>
    </source>
</evidence>
<keyword evidence="2" id="KW-1003">Cell membrane</keyword>
<evidence type="ECO:0000256" key="1">
    <source>
        <dbReference type="ARBA" id="ARBA00004651"/>
    </source>
</evidence>
<dbReference type="EMBL" id="JAOALG010000002">
    <property type="protein sequence ID" value="MEQ5843044.1"/>
    <property type="molecule type" value="Genomic_DNA"/>
</dbReference>
<dbReference type="InterPro" id="IPR011527">
    <property type="entry name" value="ABC1_TM_dom"/>
</dbReference>
<accession>A0ABV1LUR1</accession>
<keyword evidence="8 9" id="KW-0472">Membrane</keyword>
<dbReference type="CDD" id="cd18567">
    <property type="entry name" value="ABC_6TM_CvaB_RaxB_like"/>
    <property type="match status" value="1"/>
</dbReference>
<evidence type="ECO:0000259" key="11">
    <source>
        <dbReference type="PROSITE" id="PS50929"/>
    </source>
</evidence>
<dbReference type="InterPro" id="IPR027417">
    <property type="entry name" value="P-loop_NTPase"/>
</dbReference>
<dbReference type="InterPro" id="IPR039421">
    <property type="entry name" value="Type_1_exporter"/>
</dbReference>
<evidence type="ECO:0000313" key="13">
    <source>
        <dbReference type="EMBL" id="MEQ5843044.1"/>
    </source>
</evidence>
<evidence type="ECO:0000259" key="10">
    <source>
        <dbReference type="PROSITE" id="PS50893"/>
    </source>
</evidence>
<dbReference type="SUPFAM" id="SSF52540">
    <property type="entry name" value="P-loop containing nucleoside triphosphate hydrolases"/>
    <property type="match status" value="1"/>
</dbReference>
<feature type="transmembrane region" description="Helical" evidence="9">
    <location>
        <begin position="389"/>
        <end position="408"/>
    </location>
</feature>
<dbReference type="SMART" id="SM00382">
    <property type="entry name" value="AAA"/>
    <property type="match status" value="1"/>
</dbReference>
<evidence type="ECO:0000256" key="9">
    <source>
        <dbReference type="SAM" id="Phobius"/>
    </source>
</evidence>
<keyword evidence="5" id="KW-0547">Nucleotide-binding</keyword>
<feature type="transmembrane region" description="Helical" evidence="9">
    <location>
        <begin position="208"/>
        <end position="225"/>
    </location>
</feature>
<dbReference type="PANTHER" id="PTHR24221:SF606">
    <property type="entry name" value="COLICIN V SECRETION-PROCESSING ATP-BINDING PROTEIN"/>
    <property type="match status" value="1"/>
</dbReference>
<feature type="transmembrane region" description="Helical" evidence="9">
    <location>
        <begin position="278"/>
        <end position="303"/>
    </location>
</feature>
<dbReference type="InterPro" id="IPR005074">
    <property type="entry name" value="Peptidase_C39"/>
</dbReference>
<feature type="domain" description="ABC transmembrane type-1" evidence="11">
    <location>
        <begin position="171"/>
        <end position="449"/>
    </location>
</feature>
<protein>
    <submittedName>
        <fullName evidence="13">Peptidase domain-containing ABC transporter</fullName>
    </submittedName>
</protein>
<dbReference type="Proteomes" id="UP001469089">
    <property type="component" value="Unassembled WGS sequence"/>
</dbReference>
<dbReference type="Gene3D" id="3.40.50.300">
    <property type="entry name" value="P-loop containing nucleotide triphosphate hydrolases"/>
    <property type="match status" value="1"/>
</dbReference>
<evidence type="ECO:0000259" key="12">
    <source>
        <dbReference type="PROSITE" id="PS50990"/>
    </source>
</evidence>
<dbReference type="InterPro" id="IPR003593">
    <property type="entry name" value="AAA+_ATPase"/>
</dbReference>
<dbReference type="Gene3D" id="1.20.1560.10">
    <property type="entry name" value="ABC transporter type 1, transmembrane domain"/>
    <property type="match status" value="1"/>
</dbReference>
<dbReference type="InterPro" id="IPR017871">
    <property type="entry name" value="ABC_transporter-like_CS"/>
</dbReference>
<feature type="domain" description="ABC transporter" evidence="10">
    <location>
        <begin position="484"/>
        <end position="697"/>
    </location>
</feature>
<feature type="domain" description="Peptidase C39" evidence="12">
    <location>
        <begin position="18"/>
        <end position="137"/>
    </location>
</feature>
<dbReference type="PROSITE" id="PS50893">
    <property type="entry name" value="ABC_TRANSPORTER_2"/>
    <property type="match status" value="1"/>
</dbReference>
<dbReference type="InterPro" id="IPR036640">
    <property type="entry name" value="ABC1_TM_sf"/>
</dbReference>
<gene>
    <name evidence="13" type="ORF">N0A02_26670</name>
</gene>
<keyword evidence="6" id="KW-0067">ATP-binding</keyword>
<dbReference type="Pfam" id="PF03412">
    <property type="entry name" value="Peptidase_C39"/>
    <property type="match status" value="1"/>
</dbReference>
<dbReference type="PANTHER" id="PTHR24221">
    <property type="entry name" value="ATP-BINDING CASSETTE SUB-FAMILY B"/>
    <property type="match status" value="1"/>
</dbReference>
<evidence type="ECO:0000256" key="4">
    <source>
        <dbReference type="ARBA" id="ARBA00022692"/>
    </source>
</evidence>
<name>A0ABV1LUR1_9BURK</name>
<dbReference type="RefSeq" id="WP_349544783.1">
    <property type="nucleotide sequence ID" value="NZ_JAOALG010000002.1"/>
</dbReference>
<organism evidence="13 14">
    <name type="scientific">Paraburkholderia acidicola</name>
    <dbReference type="NCBI Taxonomy" id="1912599"/>
    <lineage>
        <taxon>Bacteria</taxon>
        <taxon>Pseudomonadati</taxon>
        <taxon>Pseudomonadota</taxon>
        <taxon>Betaproteobacteria</taxon>
        <taxon>Burkholderiales</taxon>
        <taxon>Burkholderiaceae</taxon>
        <taxon>Paraburkholderia</taxon>
    </lineage>
</organism>
<evidence type="ECO:0000256" key="2">
    <source>
        <dbReference type="ARBA" id="ARBA00022475"/>
    </source>
</evidence>
<dbReference type="PROSITE" id="PS50990">
    <property type="entry name" value="PEPTIDASE_C39"/>
    <property type="match status" value="1"/>
</dbReference>
<comment type="subcellular location">
    <subcellularLocation>
        <location evidence="1">Cell membrane</location>
        <topology evidence="1">Multi-pass membrane protein</topology>
    </subcellularLocation>
</comment>
<dbReference type="PROSITE" id="PS50929">
    <property type="entry name" value="ABC_TM1F"/>
    <property type="match status" value="1"/>
</dbReference>